<organism evidence="3 4">
    <name type="scientific">Qipengyuania spongiae</name>
    <dbReference type="NCBI Taxonomy" id="2909673"/>
    <lineage>
        <taxon>Bacteria</taxon>
        <taxon>Pseudomonadati</taxon>
        <taxon>Pseudomonadota</taxon>
        <taxon>Alphaproteobacteria</taxon>
        <taxon>Sphingomonadales</taxon>
        <taxon>Erythrobacteraceae</taxon>
        <taxon>Qipengyuania</taxon>
    </lineage>
</organism>
<dbReference type="Proteomes" id="UP001065265">
    <property type="component" value="Chromosome"/>
</dbReference>
<feature type="region of interest" description="Disordered" evidence="1">
    <location>
        <begin position="127"/>
        <end position="162"/>
    </location>
</feature>
<evidence type="ECO:0000313" key="4">
    <source>
        <dbReference type="Proteomes" id="UP001065265"/>
    </source>
</evidence>
<evidence type="ECO:0008006" key="5">
    <source>
        <dbReference type="Google" id="ProtNLM"/>
    </source>
</evidence>
<dbReference type="EMBL" id="CP092471">
    <property type="protein sequence ID" value="UVI39753.1"/>
    <property type="molecule type" value="Genomic_DNA"/>
</dbReference>
<feature type="chain" id="PRO_5046919124" description="DUF995 domain-containing protein" evidence="2">
    <location>
        <begin position="16"/>
        <end position="162"/>
    </location>
</feature>
<accession>A0ABY5T368</accession>
<evidence type="ECO:0000256" key="2">
    <source>
        <dbReference type="SAM" id="SignalP"/>
    </source>
</evidence>
<evidence type="ECO:0000256" key="1">
    <source>
        <dbReference type="SAM" id="MobiDB-lite"/>
    </source>
</evidence>
<keyword evidence="2" id="KW-0732">Signal</keyword>
<feature type="signal peptide" evidence="2">
    <location>
        <begin position="1"/>
        <end position="15"/>
    </location>
</feature>
<dbReference type="PROSITE" id="PS51257">
    <property type="entry name" value="PROKAR_LIPOPROTEIN"/>
    <property type="match status" value="1"/>
</dbReference>
<gene>
    <name evidence="3" type="ORF">L1F33_01960</name>
</gene>
<evidence type="ECO:0000313" key="3">
    <source>
        <dbReference type="EMBL" id="UVI39753.1"/>
    </source>
</evidence>
<dbReference type="RefSeq" id="WP_265559402.1">
    <property type="nucleotide sequence ID" value="NZ_CP092471.1"/>
</dbReference>
<protein>
    <recommendedName>
        <fullName evidence="5">DUF995 domain-containing protein</fullName>
    </recommendedName>
</protein>
<reference evidence="3" key="1">
    <citation type="submission" date="2022-02" db="EMBL/GenBank/DDBJ databases">
        <title>Qipengyuania spongiae sp. nov., isolated from marine sponge.</title>
        <authorList>
            <person name="Li Z."/>
            <person name="Zhang M."/>
        </authorList>
    </citation>
    <scope>NUCLEOTIDE SEQUENCE</scope>
    <source>
        <strain evidence="3">PHS-Z21</strain>
    </source>
</reference>
<name>A0ABY5T368_9SPHN</name>
<sequence>MARLSLPALASIALAACTPQDGATGELAEQAAGTGQVAEPVEADPAELPDEFVRTAWRVVAADGARYTTYFDEGGRYRDFRNGDPWQEGGWETDAEGQLCFLPDPEGGVLRCWQPDRMQDDNRMIATSEGGQRIRIERADYSPPVEPVAEGGDQGNAGDDTE</sequence>
<keyword evidence="4" id="KW-1185">Reference proteome</keyword>
<proteinExistence type="predicted"/>